<gene>
    <name evidence="4" type="ORF">KK083_05955</name>
</gene>
<evidence type="ECO:0008006" key="6">
    <source>
        <dbReference type="Google" id="ProtNLM"/>
    </source>
</evidence>
<dbReference type="SUPFAM" id="SSF48452">
    <property type="entry name" value="TPR-like"/>
    <property type="match status" value="1"/>
</dbReference>
<dbReference type="InterPro" id="IPR029058">
    <property type="entry name" value="AB_hydrolase_fold"/>
</dbReference>
<dbReference type="InterPro" id="IPR052558">
    <property type="entry name" value="Siderophore_Hydrolase_D"/>
</dbReference>
<dbReference type="InterPro" id="IPR000801">
    <property type="entry name" value="Esterase-like"/>
</dbReference>
<evidence type="ECO:0000256" key="2">
    <source>
        <dbReference type="ARBA" id="ARBA00022801"/>
    </source>
</evidence>
<evidence type="ECO:0000313" key="5">
    <source>
        <dbReference type="Proteomes" id="UP001319200"/>
    </source>
</evidence>
<accession>A0AAP2DHH2</accession>
<dbReference type="AlphaFoldDB" id="A0AAP2DHH2"/>
<evidence type="ECO:0000313" key="4">
    <source>
        <dbReference type="EMBL" id="MBT1696410.1"/>
    </source>
</evidence>
<organism evidence="4 5">
    <name type="scientific">Chryseosolibacter histidini</name>
    <dbReference type="NCBI Taxonomy" id="2782349"/>
    <lineage>
        <taxon>Bacteria</taxon>
        <taxon>Pseudomonadati</taxon>
        <taxon>Bacteroidota</taxon>
        <taxon>Cytophagia</taxon>
        <taxon>Cytophagales</taxon>
        <taxon>Chryseotaleaceae</taxon>
        <taxon>Chryseosolibacter</taxon>
    </lineage>
</organism>
<sequence>MVHIKLRQYLYRLCLFVVFLNVAQQGRGQSEETILRKEHTLYSEILSEKRSFFITLPASYEHDEFYGGKRYPVMVLLDADTHFEYASGMVHFMSDGSNEQIPEMIVVAVRNTNRTRDMTSGLANKTDHFLDFLVKELLPYIDQHYRTAPYRVLVGHSLAGLFALNCFLDQNKFNACIAIDPTLRWNNDFILKKADSVLKGNLSFRGRLYLSQASNPFEPGQHAGTRGKAFDTFREALANSRSQQVFYRYAYYEDETHFSVPFESLRDGLLSVFENYQFPFQIFFANGSNGVIRHYQKLFDQWQVDLLPPGKVIHQVGLFLLNNEKQVDKAIDLLQMDAIYYPNSPAIHSSLGQAYQAKGDKAMALESYRKVLRLRASDEQARKAIQELNGQE</sequence>
<reference evidence="4 5" key="1">
    <citation type="submission" date="2021-05" db="EMBL/GenBank/DDBJ databases">
        <title>A Polyphasic approach of four new species of the genus Ohtaekwangia: Ohtaekwangia histidinii sp. nov., Ohtaekwangia cretensis sp. nov., Ohtaekwangia indiensis sp. nov., Ohtaekwangia reichenbachii sp. nov. from diverse environment.</title>
        <authorList>
            <person name="Octaviana S."/>
        </authorList>
    </citation>
    <scope>NUCLEOTIDE SEQUENCE [LARGE SCALE GENOMIC DNA]</scope>
    <source>
        <strain evidence="4 5">PWU4</strain>
    </source>
</reference>
<keyword evidence="5" id="KW-1185">Reference proteome</keyword>
<dbReference type="SMART" id="SM00028">
    <property type="entry name" value="TPR"/>
    <property type="match status" value="1"/>
</dbReference>
<evidence type="ECO:0000256" key="1">
    <source>
        <dbReference type="ARBA" id="ARBA00005622"/>
    </source>
</evidence>
<dbReference type="GO" id="GO:0016788">
    <property type="term" value="F:hydrolase activity, acting on ester bonds"/>
    <property type="evidence" value="ECO:0007669"/>
    <property type="project" value="TreeGrafter"/>
</dbReference>
<name>A0AAP2DHH2_9BACT</name>
<dbReference type="InterPro" id="IPR019734">
    <property type="entry name" value="TPR_rpt"/>
</dbReference>
<proteinExistence type="inferred from homology"/>
<keyword evidence="2" id="KW-0378">Hydrolase</keyword>
<dbReference type="PANTHER" id="PTHR40841">
    <property type="entry name" value="SIDEROPHORE TRIACETYLFUSARININE C ESTERASE"/>
    <property type="match status" value="1"/>
</dbReference>
<dbReference type="PANTHER" id="PTHR40841:SF2">
    <property type="entry name" value="SIDEROPHORE-DEGRADING ESTERASE (EUROFUNG)"/>
    <property type="match status" value="1"/>
</dbReference>
<dbReference type="EMBL" id="JAHESF010000004">
    <property type="protein sequence ID" value="MBT1696410.1"/>
    <property type="molecule type" value="Genomic_DNA"/>
</dbReference>
<comment type="similarity">
    <text evidence="1">Belongs to the esterase D family.</text>
</comment>
<dbReference type="PROSITE" id="PS50005">
    <property type="entry name" value="TPR"/>
    <property type="match status" value="1"/>
</dbReference>
<feature type="repeat" description="TPR" evidence="3">
    <location>
        <begin position="345"/>
        <end position="378"/>
    </location>
</feature>
<evidence type="ECO:0000256" key="3">
    <source>
        <dbReference type="PROSITE-ProRule" id="PRU00339"/>
    </source>
</evidence>
<dbReference type="RefSeq" id="WP_254161692.1">
    <property type="nucleotide sequence ID" value="NZ_JAHESF010000004.1"/>
</dbReference>
<dbReference type="SUPFAM" id="SSF53474">
    <property type="entry name" value="alpha/beta-Hydrolases"/>
    <property type="match status" value="1"/>
</dbReference>
<dbReference type="InterPro" id="IPR011990">
    <property type="entry name" value="TPR-like_helical_dom_sf"/>
</dbReference>
<protein>
    <recommendedName>
        <fullName evidence="6">Alpha/beta hydrolase</fullName>
    </recommendedName>
</protein>
<dbReference type="Gene3D" id="3.40.50.1820">
    <property type="entry name" value="alpha/beta hydrolase"/>
    <property type="match status" value="1"/>
</dbReference>
<comment type="caution">
    <text evidence="4">The sequence shown here is derived from an EMBL/GenBank/DDBJ whole genome shotgun (WGS) entry which is preliminary data.</text>
</comment>
<dbReference type="Pfam" id="PF00756">
    <property type="entry name" value="Esterase"/>
    <property type="match status" value="1"/>
</dbReference>
<dbReference type="Proteomes" id="UP001319200">
    <property type="component" value="Unassembled WGS sequence"/>
</dbReference>
<keyword evidence="3" id="KW-0802">TPR repeat</keyword>